<sequence length="57" mass="5788">MPGTGSTDGSTRTMGVLTVGGLVAVTAYTVALGSNGWLWFGWVVLGLITLGMVATRS</sequence>
<organism evidence="2 3">
    <name type="scientific">Streptomyces griseorubiginosus</name>
    <dbReference type="NCBI Taxonomy" id="67304"/>
    <lineage>
        <taxon>Bacteria</taxon>
        <taxon>Bacillati</taxon>
        <taxon>Actinomycetota</taxon>
        <taxon>Actinomycetes</taxon>
        <taxon>Kitasatosporales</taxon>
        <taxon>Streptomycetaceae</taxon>
        <taxon>Streptomyces</taxon>
    </lineage>
</organism>
<evidence type="ECO:0000256" key="1">
    <source>
        <dbReference type="SAM" id="Phobius"/>
    </source>
</evidence>
<reference evidence="2 3" key="1">
    <citation type="submission" date="2018-09" db="EMBL/GenBank/DDBJ databases">
        <title>Production of Trimethoprim by Streptomyces sp. 3E-1.</title>
        <authorList>
            <person name="Kang H.J."/>
            <person name="Kim S.B."/>
        </authorList>
    </citation>
    <scope>NUCLEOTIDE SEQUENCE [LARGE SCALE GENOMIC DNA]</scope>
    <source>
        <strain evidence="2 3">3E-1</strain>
    </source>
</reference>
<evidence type="ECO:0008006" key="4">
    <source>
        <dbReference type="Google" id="ProtNLM"/>
    </source>
</evidence>
<gene>
    <name evidence="2" type="ORF">DWG14_07276</name>
</gene>
<feature type="transmembrane region" description="Helical" evidence="1">
    <location>
        <begin position="12"/>
        <end position="31"/>
    </location>
</feature>
<keyword evidence="1" id="KW-0812">Transmembrane</keyword>
<evidence type="ECO:0000313" key="2">
    <source>
        <dbReference type="EMBL" id="AYC42970.1"/>
    </source>
</evidence>
<keyword evidence="1" id="KW-1133">Transmembrane helix</keyword>
<dbReference type="RefSeq" id="WP_020140439.1">
    <property type="nucleotide sequence ID" value="NZ_CP032427.1"/>
</dbReference>
<dbReference type="GeneID" id="91286083"/>
<dbReference type="AlphaFoldDB" id="A0AAI8L7W8"/>
<keyword evidence="1" id="KW-0472">Membrane</keyword>
<dbReference type="KEGG" id="sge:DWG14_07276"/>
<accession>A0AAI8L7W8</accession>
<feature type="transmembrane region" description="Helical" evidence="1">
    <location>
        <begin position="37"/>
        <end position="55"/>
    </location>
</feature>
<protein>
    <recommendedName>
        <fullName evidence="4">Integral membrane protein</fullName>
    </recommendedName>
</protein>
<dbReference type="EMBL" id="CP032427">
    <property type="protein sequence ID" value="AYC42970.1"/>
    <property type="molecule type" value="Genomic_DNA"/>
</dbReference>
<proteinExistence type="predicted"/>
<dbReference type="Proteomes" id="UP000265765">
    <property type="component" value="Chromosome"/>
</dbReference>
<evidence type="ECO:0000313" key="3">
    <source>
        <dbReference type="Proteomes" id="UP000265765"/>
    </source>
</evidence>
<name>A0AAI8L7W8_9ACTN</name>